<feature type="region of interest" description="Disordered" evidence="1">
    <location>
        <begin position="740"/>
        <end position="767"/>
    </location>
</feature>
<organism evidence="2 3">
    <name type="scientific">Paramuricea clavata</name>
    <name type="common">Red gorgonian</name>
    <name type="synonym">Violescent sea-whip</name>
    <dbReference type="NCBI Taxonomy" id="317549"/>
    <lineage>
        <taxon>Eukaryota</taxon>
        <taxon>Metazoa</taxon>
        <taxon>Cnidaria</taxon>
        <taxon>Anthozoa</taxon>
        <taxon>Octocorallia</taxon>
        <taxon>Malacalcyonacea</taxon>
        <taxon>Plexauridae</taxon>
        <taxon>Paramuricea</taxon>
    </lineage>
</organism>
<dbReference type="SUPFAM" id="SSF57716">
    <property type="entry name" value="Glucocorticoid receptor-like (DNA-binding domain)"/>
    <property type="match status" value="1"/>
</dbReference>
<feature type="compositionally biased region" description="Basic and acidic residues" evidence="1">
    <location>
        <begin position="740"/>
        <end position="753"/>
    </location>
</feature>
<dbReference type="EMBL" id="CACRXK020007255">
    <property type="protein sequence ID" value="CAB4011749.1"/>
    <property type="molecule type" value="Genomic_DNA"/>
</dbReference>
<dbReference type="Pfam" id="PF20231">
    <property type="entry name" value="DUF6589"/>
    <property type="match status" value="1"/>
</dbReference>
<sequence length="767" mass="87358">MAEITPRKKVTKNIIYACRCCNVDTNTHEIRFNLFGQKSLNEGLVDAIKQLSGIAVSGDDELSHYICRTCARNIPILNKKVTEFKKKCAETAKAQREQFCSIREKRGRKDDLAETEKSPLPQQARKRTFVEKRVAHTSLEERFSRIAPKPGPLSLPAPLPTFTTIYDLLGEDQVPHANAQPKQHHSTLPQQLPLAEGLAIISESGLLGIKDKGTVTLSSSQKQKLLDEIIKGSPTYLAKAVVAVAPVKNCVFELFLKSINEQCQKLCVRSKGNPSVLRVTRKDHKSINTFQWIDILKEMKERAPNVLDVLATIAVPKVKENGSQLPPLCMAMGILMNTRFKELSLVQKLTSVTLGVGGATEKTFQRLKKLGICQTRPSYRNLIDDLGGNLKQDIRDLLKTEGRPRIVFDNFDFKILANIILPNHRNSDMHWIAHFLTFDRIPSDHLDDTKPLVSDMKLFENKEYLLDDEELNKMRADFSILVLRVLVQFFPCLKDVKDEVIQHIPHRFAEEMSKKSVVVGLPIVPYNQNKQSDVCKYLEYVQDFCTDIFKPEEESHSESHQEDPLVKLHNKERTLKGISVPLGGDLLGRERVSGAKRARLGCDHRIERFEYIVENVAQWHTKQSFLGYVWEQLFRADAVSGREQGTLYNLRQQFRLTNVYTKVKKNYKSAEHLMLSATKAYLCEAFMTWAGLDKLDGTPTKISVPSSDSSDEEKKSFLTATIGEFVDLYVLTEFDVEKRQREEVEKRKKELGKETTSLRQLKNGKYI</sequence>
<reference evidence="2" key="1">
    <citation type="submission" date="2020-04" db="EMBL/GenBank/DDBJ databases">
        <authorList>
            <person name="Alioto T."/>
            <person name="Alioto T."/>
            <person name="Gomez Garrido J."/>
        </authorList>
    </citation>
    <scope>NUCLEOTIDE SEQUENCE</scope>
    <source>
        <strain evidence="2">A484AB</strain>
    </source>
</reference>
<name>A0A6S7I492_PARCT</name>
<evidence type="ECO:0000313" key="3">
    <source>
        <dbReference type="Proteomes" id="UP001152795"/>
    </source>
</evidence>
<comment type="caution">
    <text evidence="2">The sequence shown here is derived from an EMBL/GenBank/DDBJ whole genome shotgun (WGS) entry which is preliminary data.</text>
</comment>
<dbReference type="Proteomes" id="UP001152795">
    <property type="component" value="Unassembled WGS sequence"/>
</dbReference>
<dbReference type="GO" id="GO:0008270">
    <property type="term" value="F:zinc ion binding"/>
    <property type="evidence" value="ECO:0007669"/>
    <property type="project" value="UniProtKB-UniRule"/>
</dbReference>
<keyword evidence="3" id="KW-1185">Reference proteome</keyword>
<evidence type="ECO:0000313" key="2">
    <source>
        <dbReference type="EMBL" id="CAB4011749.1"/>
    </source>
</evidence>
<dbReference type="OrthoDB" id="5987652at2759"/>
<protein>
    <submittedName>
        <fullName evidence="2">PREDICTED: uncharacterized protein LOC107334790</fullName>
    </submittedName>
</protein>
<dbReference type="InterPro" id="IPR012934">
    <property type="entry name" value="Znf_AD"/>
</dbReference>
<dbReference type="Gene3D" id="3.40.1800.20">
    <property type="match status" value="1"/>
</dbReference>
<dbReference type="InterPro" id="IPR046496">
    <property type="entry name" value="DUF6589"/>
</dbReference>
<evidence type="ECO:0000256" key="1">
    <source>
        <dbReference type="SAM" id="MobiDB-lite"/>
    </source>
</evidence>
<dbReference type="PROSITE" id="PS51915">
    <property type="entry name" value="ZAD"/>
    <property type="match status" value="1"/>
</dbReference>
<dbReference type="AlphaFoldDB" id="A0A6S7I492"/>
<gene>
    <name evidence="2" type="ORF">PACLA_8A050591</name>
</gene>
<dbReference type="GO" id="GO:0005634">
    <property type="term" value="C:nucleus"/>
    <property type="evidence" value="ECO:0007669"/>
    <property type="project" value="InterPro"/>
</dbReference>
<accession>A0A6S7I492</accession>
<proteinExistence type="predicted"/>